<dbReference type="PANTHER" id="PTHR11690">
    <property type="entry name" value="AMILORIDE-SENSITIVE SODIUM CHANNEL-RELATED"/>
    <property type="match status" value="1"/>
</dbReference>
<dbReference type="PRINTS" id="PR01078">
    <property type="entry name" value="AMINACHANNEL"/>
</dbReference>
<gene>
    <name evidence="13" type="ORF">MEDL_16860</name>
</gene>
<dbReference type="Pfam" id="PF00858">
    <property type="entry name" value="ASC"/>
    <property type="match status" value="1"/>
</dbReference>
<keyword evidence="6" id="KW-0915">Sodium</keyword>
<dbReference type="EMBL" id="CAJPWZ010000885">
    <property type="protein sequence ID" value="CAG2202291.1"/>
    <property type="molecule type" value="Genomic_DNA"/>
</dbReference>
<dbReference type="GO" id="GO:0005886">
    <property type="term" value="C:plasma membrane"/>
    <property type="evidence" value="ECO:0007669"/>
    <property type="project" value="TreeGrafter"/>
</dbReference>
<keyword evidence="4 11" id="KW-0812">Transmembrane</keyword>
<evidence type="ECO:0000313" key="13">
    <source>
        <dbReference type="EMBL" id="CAG2202291.1"/>
    </source>
</evidence>
<protein>
    <submittedName>
        <fullName evidence="13">Uncharacterized protein</fullName>
    </submittedName>
</protein>
<comment type="similarity">
    <text evidence="11">Belongs to the amiloride-sensitive sodium channel (TC 1.A.6) family.</text>
</comment>
<evidence type="ECO:0000256" key="6">
    <source>
        <dbReference type="ARBA" id="ARBA00023053"/>
    </source>
</evidence>
<dbReference type="Gene3D" id="1.10.287.770">
    <property type="entry name" value="YojJ-like"/>
    <property type="match status" value="1"/>
</dbReference>
<accession>A0A8S3R0L1</accession>
<dbReference type="PANTHER" id="PTHR11690:SF227">
    <property type="entry name" value="AMILORIDE-SENSITIVE SODIUM CHANNEL"/>
    <property type="match status" value="1"/>
</dbReference>
<dbReference type="AlphaFoldDB" id="A0A8S3R0L1"/>
<keyword evidence="8 12" id="KW-0472">Membrane</keyword>
<dbReference type="Gene3D" id="2.60.470.10">
    <property type="entry name" value="Acid-sensing ion channels like domains"/>
    <property type="match status" value="1"/>
</dbReference>
<dbReference type="GO" id="GO:0015280">
    <property type="term" value="F:ligand-gated sodium channel activity"/>
    <property type="evidence" value="ECO:0007669"/>
    <property type="project" value="TreeGrafter"/>
</dbReference>
<comment type="caution">
    <text evidence="13">The sequence shown here is derived from an EMBL/GenBank/DDBJ whole genome shotgun (WGS) entry which is preliminary data.</text>
</comment>
<evidence type="ECO:0000256" key="5">
    <source>
        <dbReference type="ARBA" id="ARBA00022989"/>
    </source>
</evidence>
<evidence type="ECO:0000256" key="9">
    <source>
        <dbReference type="ARBA" id="ARBA00023201"/>
    </source>
</evidence>
<name>A0A8S3R0L1_MYTED</name>
<reference evidence="13" key="1">
    <citation type="submission" date="2021-03" db="EMBL/GenBank/DDBJ databases">
        <authorList>
            <person name="Bekaert M."/>
        </authorList>
    </citation>
    <scope>NUCLEOTIDE SEQUENCE</scope>
</reference>
<evidence type="ECO:0000256" key="2">
    <source>
        <dbReference type="ARBA" id="ARBA00022448"/>
    </source>
</evidence>
<evidence type="ECO:0000256" key="10">
    <source>
        <dbReference type="ARBA" id="ARBA00023303"/>
    </source>
</evidence>
<evidence type="ECO:0000256" key="3">
    <source>
        <dbReference type="ARBA" id="ARBA00022461"/>
    </source>
</evidence>
<keyword evidence="14" id="KW-1185">Reference proteome</keyword>
<evidence type="ECO:0000256" key="11">
    <source>
        <dbReference type="RuleBase" id="RU000679"/>
    </source>
</evidence>
<evidence type="ECO:0000256" key="4">
    <source>
        <dbReference type="ARBA" id="ARBA00022692"/>
    </source>
</evidence>
<dbReference type="Proteomes" id="UP000683360">
    <property type="component" value="Unassembled WGS sequence"/>
</dbReference>
<dbReference type="OrthoDB" id="6110812at2759"/>
<feature type="transmembrane region" description="Helical" evidence="12">
    <location>
        <begin position="315"/>
        <end position="340"/>
    </location>
</feature>
<evidence type="ECO:0000313" key="14">
    <source>
        <dbReference type="Proteomes" id="UP000683360"/>
    </source>
</evidence>
<dbReference type="InterPro" id="IPR001873">
    <property type="entry name" value="ENaC"/>
</dbReference>
<comment type="subcellular location">
    <subcellularLocation>
        <location evidence="1">Membrane</location>
        <topology evidence="1">Multi-pass membrane protein</topology>
    </subcellularLocation>
</comment>
<evidence type="ECO:0000256" key="8">
    <source>
        <dbReference type="ARBA" id="ARBA00023136"/>
    </source>
</evidence>
<proteinExistence type="inferred from homology"/>
<evidence type="ECO:0000256" key="1">
    <source>
        <dbReference type="ARBA" id="ARBA00004141"/>
    </source>
</evidence>
<organism evidence="13 14">
    <name type="scientific">Mytilus edulis</name>
    <name type="common">Blue mussel</name>
    <dbReference type="NCBI Taxonomy" id="6550"/>
    <lineage>
        <taxon>Eukaryota</taxon>
        <taxon>Metazoa</taxon>
        <taxon>Spiralia</taxon>
        <taxon>Lophotrochozoa</taxon>
        <taxon>Mollusca</taxon>
        <taxon>Bivalvia</taxon>
        <taxon>Autobranchia</taxon>
        <taxon>Pteriomorphia</taxon>
        <taxon>Mytilida</taxon>
        <taxon>Mytiloidea</taxon>
        <taxon>Mytilidae</taxon>
        <taxon>Mytilinae</taxon>
        <taxon>Mytilus</taxon>
    </lineage>
</organism>
<keyword evidence="5 12" id="KW-1133">Transmembrane helix</keyword>
<keyword evidence="3 11" id="KW-0894">Sodium channel</keyword>
<sequence length="362" mass="40473">MGMTWRDAERKAQERQQWRALVVVSCASTNEEDQRNMFHINSGLSFKSIGGARSPVALPRFLPRRHANSEYIKTDETGLPRRRLVKPKVPIAKLAGPSMGLEFILNVHQEEYIPIITDSSGIRVVIHNREYFPDIRGSGISLATSVETNIALTQRSFVRHPGSDGSRCDIEDNWITILVCMEQCIGTRVADICYCLSSWLHETDNVDTMCSTPEEISCMKIVQSDISSVSAEDCDCKVPCREVTYNKEVSTTAYPAVNQQGVLEVISNTDSASFGALKESVVYLKVYLASLTDELTEEELAYTEENFVSDIGGQLGLWVGMSVLSIMEVVELIILLCIWCGSRDSKTDVKNFDKKRSSIDNY</sequence>
<evidence type="ECO:0000256" key="7">
    <source>
        <dbReference type="ARBA" id="ARBA00023065"/>
    </source>
</evidence>
<evidence type="ECO:0000256" key="12">
    <source>
        <dbReference type="SAM" id="Phobius"/>
    </source>
</evidence>
<keyword evidence="9 11" id="KW-0739">Sodium transport</keyword>
<keyword evidence="2 11" id="KW-0813">Transport</keyword>
<keyword evidence="7 11" id="KW-0406">Ion transport</keyword>
<keyword evidence="10 11" id="KW-0407">Ion channel</keyword>